<protein>
    <submittedName>
        <fullName evidence="1">Uncharacterized protein</fullName>
    </submittedName>
</protein>
<comment type="caution">
    <text evidence="1">The sequence shown here is derived from an EMBL/GenBank/DDBJ whole genome shotgun (WGS) entry which is preliminary data.</text>
</comment>
<sequence length="120" mass="13627">MAAIIPNICKALRIQFLSRQRALLLRKMSGKAISDCDESTGNITEASSDCDKSTENITEIFPNERVYKYPVMQCTDRYYQEHVELRKELHRRKLVIDIEGEFNCAGADDNILPSVVDGDS</sequence>
<name>A0ABR2DNA1_9ROSI</name>
<gene>
    <name evidence="1" type="ORF">V6N12_015061</name>
</gene>
<keyword evidence="2" id="KW-1185">Reference proteome</keyword>
<reference evidence="1 2" key="1">
    <citation type="journal article" date="2024" name="G3 (Bethesda)">
        <title>Genome assembly of Hibiscus sabdariffa L. provides insights into metabolisms of medicinal natural products.</title>
        <authorList>
            <person name="Kim T."/>
        </authorList>
    </citation>
    <scope>NUCLEOTIDE SEQUENCE [LARGE SCALE GENOMIC DNA]</scope>
    <source>
        <strain evidence="1">TK-2024</strain>
        <tissue evidence="1">Old leaves</tissue>
    </source>
</reference>
<evidence type="ECO:0000313" key="2">
    <source>
        <dbReference type="Proteomes" id="UP001472677"/>
    </source>
</evidence>
<proteinExistence type="predicted"/>
<evidence type="ECO:0000313" key="1">
    <source>
        <dbReference type="EMBL" id="KAK8542465.1"/>
    </source>
</evidence>
<dbReference type="EMBL" id="JBBPBM010000024">
    <property type="protein sequence ID" value="KAK8542465.1"/>
    <property type="molecule type" value="Genomic_DNA"/>
</dbReference>
<dbReference type="Proteomes" id="UP001472677">
    <property type="component" value="Unassembled WGS sequence"/>
</dbReference>
<organism evidence="1 2">
    <name type="scientific">Hibiscus sabdariffa</name>
    <name type="common">roselle</name>
    <dbReference type="NCBI Taxonomy" id="183260"/>
    <lineage>
        <taxon>Eukaryota</taxon>
        <taxon>Viridiplantae</taxon>
        <taxon>Streptophyta</taxon>
        <taxon>Embryophyta</taxon>
        <taxon>Tracheophyta</taxon>
        <taxon>Spermatophyta</taxon>
        <taxon>Magnoliopsida</taxon>
        <taxon>eudicotyledons</taxon>
        <taxon>Gunneridae</taxon>
        <taxon>Pentapetalae</taxon>
        <taxon>rosids</taxon>
        <taxon>malvids</taxon>
        <taxon>Malvales</taxon>
        <taxon>Malvaceae</taxon>
        <taxon>Malvoideae</taxon>
        <taxon>Hibiscus</taxon>
    </lineage>
</organism>
<accession>A0ABR2DNA1</accession>